<sequence>MADKIKVPDGYSCVRIISSGGFGTVVELIENATTTHYAGKMVQCLTDKDIERFDREVGRMRRFNHARIIKLKEVVTMDNTKVMVMELGGKSLAEIMKDLTERKVLMAREDVYRVMEDIASALELMHSHADGKTAHGDVKMENILIDADGHAKLCYCGIGICEQLSFGDDADVRVAGADGVGDRTSDVFGGCVVAGSGSVLAAVRRAAVQIAESSAADSRDHVIQIEEPRSIDSPDHITPNRKYPKFVWRRRTSAADANDGPCVTFSPNSSSLLLSSSLMLDQSAESRVTCRQLRLSKSFRCIVNTVEGMWKLKDEEQARRVAAQKEKVKMKEEKRKAEREKKTAEAKLKKVEEANEQAQRDKEKMADEVKKTNEERRVANELKEKCLREMKEMAEKMERMRVMMRTPTNEVKQQLADLPIWVGTESIQTLDRTAHKLAPTCLTQIVDLEDGWRTAFTFPIDEGEWELRIRASENDFVDVLLGFLRHPLPENATQNMCGYYGNGIGGDFILDDGRMWKAGEFKPEGTNKECDEIGQTAAIRVNMRTREARLFVDDSEQPGIFTDIPSPLCLGVTTGFTDENFSVEVLWLKRLRGKNELHGPVFKDIVTLKMLNEELKLHLAYHSIWVGTESLQTLDRTAHKLAPTCLTQIVDLEDGWRTAYTHLIDEGEWELKIRASENTFWAVMLGFLRHPLPENAPQRNCGYWENGIGGHFTLWSGKMWKEGKEFKPEGTNKECDRIGQTAAIRVNMRTREARLFVDDSEQPGIFTDIPSPLCLGITTGFDAENLSVEVLWLKRLRS</sequence>
<dbReference type="InterPro" id="IPR000719">
    <property type="entry name" value="Prot_kinase_dom"/>
</dbReference>
<dbReference type="SUPFAM" id="SSF56112">
    <property type="entry name" value="Protein kinase-like (PK-like)"/>
    <property type="match status" value="1"/>
</dbReference>
<evidence type="ECO:0000313" key="4">
    <source>
        <dbReference type="Proteomes" id="UP001281761"/>
    </source>
</evidence>
<dbReference type="Gene3D" id="1.10.510.10">
    <property type="entry name" value="Transferase(Phosphotransferase) domain 1"/>
    <property type="match status" value="1"/>
</dbReference>
<reference evidence="3 4" key="1">
    <citation type="journal article" date="2022" name="bioRxiv">
        <title>Genomics of Preaxostyla Flagellates Illuminates Evolutionary Transitions and the Path Towards Mitochondrial Loss.</title>
        <authorList>
            <person name="Novak L.V.F."/>
            <person name="Treitli S.C."/>
            <person name="Pyrih J."/>
            <person name="Halakuc P."/>
            <person name="Pipaliya S.V."/>
            <person name="Vacek V."/>
            <person name="Brzon O."/>
            <person name="Soukal P."/>
            <person name="Eme L."/>
            <person name="Dacks J.B."/>
            <person name="Karnkowska A."/>
            <person name="Elias M."/>
            <person name="Hampl V."/>
        </authorList>
    </citation>
    <scope>NUCLEOTIDE SEQUENCE [LARGE SCALE GENOMIC DNA]</scope>
    <source>
        <strain evidence="3">NAU3</strain>
        <tissue evidence="3">Gut</tissue>
    </source>
</reference>
<dbReference type="SMART" id="SM00220">
    <property type="entry name" value="S_TKc"/>
    <property type="match status" value="1"/>
</dbReference>
<evidence type="ECO:0000259" key="2">
    <source>
        <dbReference type="PROSITE" id="PS50011"/>
    </source>
</evidence>
<dbReference type="Proteomes" id="UP001281761">
    <property type="component" value="Unassembled WGS sequence"/>
</dbReference>
<evidence type="ECO:0000256" key="1">
    <source>
        <dbReference type="SAM" id="MobiDB-lite"/>
    </source>
</evidence>
<dbReference type="CDD" id="cd00180">
    <property type="entry name" value="PKc"/>
    <property type="match status" value="1"/>
</dbReference>
<dbReference type="PANTHER" id="PTHR24359">
    <property type="entry name" value="SERINE/THREONINE-PROTEIN KINASE SBK1"/>
    <property type="match status" value="1"/>
</dbReference>
<comment type="caution">
    <text evidence="3">The sequence shown here is derived from an EMBL/GenBank/DDBJ whole genome shotgun (WGS) entry which is preliminary data.</text>
</comment>
<dbReference type="PROSITE" id="PS50011">
    <property type="entry name" value="PROTEIN_KINASE_DOM"/>
    <property type="match status" value="1"/>
</dbReference>
<organism evidence="3 4">
    <name type="scientific">Blattamonas nauphoetae</name>
    <dbReference type="NCBI Taxonomy" id="2049346"/>
    <lineage>
        <taxon>Eukaryota</taxon>
        <taxon>Metamonada</taxon>
        <taxon>Preaxostyla</taxon>
        <taxon>Oxymonadida</taxon>
        <taxon>Blattamonas</taxon>
    </lineage>
</organism>
<dbReference type="Gene3D" id="3.30.200.20">
    <property type="entry name" value="Phosphorylase Kinase, domain 1"/>
    <property type="match status" value="1"/>
</dbReference>
<feature type="region of interest" description="Disordered" evidence="1">
    <location>
        <begin position="331"/>
        <end position="370"/>
    </location>
</feature>
<dbReference type="PANTHER" id="PTHR24359:SF1">
    <property type="entry name" value="INHIBITOR OF NUCLEAR FACTOR KAPPA-B KINASE EPSILON SUBUNIT HOMOLOG 1-RELATED"/>
    <property type="match status" value="1"/>
</dbReference>
<keyword evidence="4" id="KW-1185">Reference proteome</keyword>
<protein>
    <recommendedName>
        <fullName evidence="2">Protein kinase domain-containing protein</fullName>
    </recommendedName>
</protein>
<proteinExistence type="predicted"/>
<name>A0ABQ9WLC7_9EUKA</name>
<evidence type="ECO:0000313" key="3">
    <source>
        <dbReference type="EMBL" id="KAK2940264.1"/>
    </source>
</evidence>
<dbReference type="InterPro" id="IPR011009">
    <property type="entry name" value="Kinase-like_dom_sf"/>
</dbReference>
<dbReference type="Pfam" id="PF00069">
    <property type="entry name" value="Pkinase"/>
    <property type="match status" value="1"/>
</dbReference>
<gene>
    <name evidence="3" type="ORF">BLNAU_24825</name>
</gene>
<accession>A0ABQ9WLC7</accession>
<dbReference type="EMBL" id="JARBJD010000702">
    <property type="protein sequence ID" value="KAK2940264.1"/>
    <property type="molecule type" value="Genomic_DNA"/>
</dbReference>
<feature type="domain" description="Protein kinase" evidence="2">
    <location>
        <begin position="11"/>
        <end position="300"/>
    </location>
</feature>